<dbReference type="Gene3D" id="3.30.420.10">
    <property type="entry name" value="Ribonuclease H-like superfamily/Ribonuclease H"/>
    <property type="match status" value="1"/>
</dbReference>
<dbReference type="InterPro" id="IPR036085">
    <property type="entry name" value="PAZ_dom_sf"/>
</dbReference>
<dbReference type="GO" id="GO:0031047">
    <property type="term" value="P:regulatory ncRNA-mediated gene silencing"/>
    <property type="evidence" value="ECO:0007669"/>
    <property type="project" value="UniProtKB-KW"/>
</dbReference>
<dbReference type="PANTHER" id="PTHR22891">
    <property type="entry name" value="EUKARYOTIC TRANSLATION INITIATION FACTOR 2C"/>
    <property type="match status" value="1"/>
</dbReference>
<accession>A0A061RUW9</accession>
<evidence type="ECO:0000259" key="5">
    <source>
        <dbReference type="PROSITE" id="PS50822"/>
    </source>
</evidence>
<dbReference type="InterPro" id="IPR032472">
    <property type="entry name" value="ArgoL2"/>
</dbReference>
<dbReference type="InterPro" id="IPR014811">
    <property type="entry name" value="ArgoL1"/>
</dbReference>
<dbReference type="AlphaFoldDB" id="A0A061RUW9"/>
<dbReference type="SUPFAM" id="SSF53098">
    <property type="entry name" value="Ribonuclease H-like"/>
    <property type="match status" value="1"/>
</dbReference>
<dbReference type="Gene3D" id="3.40.50.2300">
    <property type="match status" value="1"/>
</dbReference>
<evidence type="ECO:0000256" key="2">
    <source>
        <dbReference type="ARBA" id="ARBA00023158"/>
    </source>
</evidence>
<organism evidence="7">
    <name type="scientific">Tetraselmis sp. GSL018</name>
    <dbReference type="NCBI Taxonomy" id="582737"/>
    <lineage>
        <taxon>Eukaryota</taxon>
        <taxon>Viridiplantae</taxon>
        <taxon>Chlorophyta</taxon>
        <taxon>core chlorophytes</taxon>
        <taxon>Chlorodendrophyceae</taxon>
        <taxon>Chlorodendrales</taxon>
        <taxon>Chlorodendraceae</taxon>
        <taxon>Tetraselmis</taxon>
    </lineage>
</organism>
<dbReference type="CDD" id="cd02846">
    <property type="entry name" value="PAZ_argonaute_like"/>
    <property type="match status" value="1"/>
</dbReference>
<dbReference type="Pfam" id="PF16487">
    <property type="entry name" value="ArgoMid"/>
    <property type="match status" value="1"/>
</dbReference>
<feature type="compositionally biased region" description="Gly residues" evidence="3">
    <location>
        <begin position="1"/>
        <end position="16"/>
    </location>
</feature>
<evidence type="ECO:0000313" key="6">
    <source>
        <dbReference type="EMBL" id="JAC69008.1"/>
    </source>
</evidence>
<comment type="similarity">
    <text evidence="1">Belongs to the argonaute family. Ago subfamily.</text>
</comment>
<dbReference type="GO" id="GO:0003743">
    <property type="term" value="F:translation initiation factor activity"/>
    <property type="evidence" value="ECO:0007669"/>
    <property type="project" value="UniProtKB-KW"/>
</dbReference>
<keyword evidence="7" id="KW-0396">Initiation factor</keyword>
<dbReference type="Gene3D" id="2.170.260.10">
    <property type="entry name" value="paz domain"/>
    <property type="match status" value="1"/>
</dbReference>
<dbReference type="Pfam" id="PF02170">
    <property type="entry name" value="PAZ"/>
    <property type="match status" value="1"/>
</dbReference>
<feature type="domain" description="Piwi" evidence="5">
    <location>
        <begin position="651"/>
        <end position="952"/>
    </location>
</feature>
<name>A0A061RUW9_9CHLO</name>
<dbReference type="PROSITE" id="PS50822">
    <property type="entry name" value="PIWI"/>
    <property type="match status" value="1"/>
</dbReference>
<dbReference type="InterPro" id="IPR003100">
    <property type="entry name" value="PAZ_dom"/>
</dbReference>
<reference evidence="7" key="1">
    <citation type="submission" date="2014-05" db="EMBL/GenBank/DDBJ databases">
        <title>The transcriptome of the halophilic microalga Tetraselmis sp. GSL018 isolated from the Great Salt Lake, Utah.</title>
        <authorList>
            <person name="Jinkerson R.E."/>
            <person name="D'Adamo S."/>
            <person name="Posewitz M.C."/>
        </authorList>
    </citation>
    <scope>NUCLEOTIDE SEQUENCE</scope>
    <source>
        <strain evidence="7">GSL018</strain>
    </source>
</reference>
<evidence type="ECO:0000259" key="4">
    <source>
        <dbReference type="PROSITE" id="PS50821"/>
    </source>
</evidence>
<dbReference type="Pfam" id="PF16486">
    <property type="entry name" value="ArgoN"/>
    <property type="match status" value="1"/>
</dbReference>
<dbReference type="CDD" id="cd04657">
    <property type="entry name" value="Piwi_ago-like"/>
    <property type="match status" value="1"/>
</dbReference>
<feature type="compositionally biased region" description="Gly residues" evidence="3">
    <location>
        <begin position="75"/>
        <end position="87"/>
    </location>
</feature>
<dbReference type="InterPro" id="IPR003165">
    <property type="entry name" value="Piwi"/>
</dbReference>
<dbReference type="InterPro" id="IPR012337">
    <property type="entry name" value="RNaseH-like_sf"/>
</dbReference>
<dbReference type="InterPro" id="IPR032474">
    <property type="entry name" value="Argonaute_N"/>
</dbReference>
<dbReference type="EMBL" id="GBEZ01009851">
    <property type="protein sequence ID" value="JAC75768.1"/>
    <property type="molecule type" value="Transcribed_RNA"/>
</dbReference>
<dbReference type="InterPro" id="IPR032473">
    <property type="entry name" value="Argonaute_Mid_dom"/>
</dbReference>
<protein>
    <submittedName>
        <fullName evidence="7">Eukaryotic translation initiation factor 2C</fullName>
    </submittedName>
</protein>
<dbReference type="InterPro" id="IPR045246">
    <property type="entry name" value="Piwi_ago-like"/>
</dbReference>
<feature type="compositionally biased region" description="Basic and acidic residues" evidence="3">
    <location>
        <begin position="31"/>
        <end position="74"/>
    </location>
</feature>
<proteinExistence type="inferred from homology"/>
<dbReference type="Pfam" id="PF08699">
    <property type="entry name" value="ArgoL1"/>
    <property type="match status" value="1"/>
</dbReference>
<dbReference type="PROSITE" id="PS50821">
    <property type="entry name" value="PAZ"/>
    <property type="match status" value="1"/>
</dbReference>
<dbReference type="SMART" id="SM00950">
    <property type="entry name" value="Piwi"/>
    <property type="match status" value="1"/>
</dbReference>
<keyword evidence="7" id="KW-0648">Protein biosynthesis</keyword>
<evidence type="ECO:0000256" key="3">
    <source>
        <dbReference type="SAM" id="MobiDB-lite"/>
    </source>
</evidence>
<sequence>MSGRQRGGGRSGSGRGRTGEAVQQHSAARGRGADRGRQGRGRGEHFSSEERSYGRGSAHESRGAPRGGRGREGLGRGGRGGRGGQGGALAPAEVYSAGLLQQPAAAPSTHGFGLPDLQQLQISHAEPQNPTTRLPLRPGHGTAGRPIRVLANHFLIRFDKDAADFAIHYDVDISAAGDSKPKDEAQKRPMPAGKSRAIVSELARREGWPTGWSYDGRKNMFAPGVFLPGGPQQDAKFEVDYDDGRGRAQRFVCRVRKVAVVSFDALRRWLKDGQGDVPAEALQAMDVVMRHRVTMIPTAVTMGRSIFVPHPSTQFPLGGGAELWLGYQQSARPCERGLTITINQAASAFVSGGPVIDHFREAGNLRQEDLQRGLNPRSREFAAVQKAVRGLKVEVTHQGNMRRKYRVTGLAAVPADQDLFDHEQLGRISVAQYFVSHHNRRLQFPKLPCLVVGEKGSRIPPEVCTVVPGIRKRRLNDRQAQEMIAIAACPPDVKRQSIQRQVEQNLRFGQDPQAAAFGIKVDPKMMEIDARVLSGPTLNYQKEKHVEGGSWNMMNSKFLIPAAVRCWAVCSFLREHEAQGQGQGTGLQSFVEDLTSKLTSIGLRGVTKQSMQPIVRTCQRAPDERIQAQTEQELRMVVQECQRSMKAVPGLLVCIMPSRDTPLYRSIKRAGDQVLGISTQCIIAPKAGISSPSRGRDQYCSNVAMKINAKLGGTNTAILRPGLPLLGKRPFMLLGADVTHPPVGSGESVPSIAGIVGSLDANCGRYAARCQAQGHREEIITGLDSAVKALLLEFYRATNGYKPERIVFYRDGVSDGQFAHCLDQELPRIRKACKDVSGGGDYQPLITFVVVQKRHNTRFFPRQGEGDRKGNVVPGTVVDRDISHPHEFDFYLVSHEGLQGTVKPTHYHVLLDENKFKADELQTLTHHLCYLYCRCTRSVSVCPPAYYAHRVAERGRLLCAAYDTSESDAESTASGHSGQPQPELTEINAALGAQMYFV</sequence>
<evidence type="ECO:0000313" key="7">
    <source>
        <dbReference type="EMBL" id="JAC75768.1"/>
    </source>
</evidence>
<dbReference type="Pfam" id="PF02171">
    <property type="entry name" value="Piwi"/>
    <property type="match status" value="1"/>
</dbReference>
<keyword evidence="2" id="KW-0943">RNA-mediated gene silencing</keyword>
<gene>
    <name evidence="7" type="primary">ELF2C</name>
    <name evidence="7" type="ORF">TSPGSL018_22109</name>
    <name evidence="6" type="ORF">TSPGSL018_7418</name>
</gene>
<feature type="domain" description="PAZ" evidence="4">
    <location>
        <begin position="354"/>
        <end position="468"/>
    </location>
</feature>
<feature type="region of interest" description="Disordered" evidence="3">
    <location>
        <begin position="1"/>
        <end position="89"/>
    </location>
</feature>
<dbReference type="SMART" id="SM00949">
    <property type="entry name" value="PAZ"/>
    <property type="match status" value="1"/>
</dbReference>
<dbReference type="InterPro" id="IPR036397">
    <property type="entry name" value="RNaseH_sf"/>
</dbReference>
<dbReference type="SMART" id="SM01163">
    <property type="entry name" value="DUF1785"/>
    <property type="match status" value="1"/>
</dbReference>
<evidence type="ECO:0000256" key="1">
    <source>
        <dbReference type="ARBA" id="ARBA00008201"/>
    </source>
</evidence>
<dbReference type="SUPFAM" id="SSF101690">
    <property type="entry name" value="PAZ domain"/>
    <property type="match status" value="1"/>
</dbReference>
<dbReference type="Pfam" id="PF16488">
    <property type="entry name" value="ArgoL2"/>
    <property type="match status" value="1"/>
</dbReference>
<dbReference type="EMBL" id="GBEZ01017318">
    <property type="protein sequence ID" value="JAC69008.1"/>
    <property type="molecule type" value="Transcribed_RNA"/>
</dbReference>
<dbReference type="GO" id="GO:0003723">
    <property type="term" value="F:RNA binding"/>
    <property type="evidence" value="ECO:0007669"/>
    <property type="project" value="InterPro"/>
</dbReference>